<keyword evidence="5" id="KW-1185">Reference proteome</keyword>
<keyword evidence="1" id="KW-0472">Membrane</keyword>
<evidence type="ECO:0000259" key="3">
    <source>
        <dbReference type="Pfam" id="PF08506"/>
    </source>
</evidence>
<reference evidence="4 5" key="1">
    <citation type="journal article" date="2016" name="G3 (Bethesda)">
        <title>First Draft Assembly and Annotation of the Genome of a California Endemic Oak Quercus lobata Nee (Fagaceae).</title>
        <authorList>
            <person name="Sork V.L."/>
            <person name="Fitz-Gibbon S.T."/>
            <person name="Puiu D."/>
            <person name="Crepeau M."/>
            <person name="Gugger P.F."/>
            <person name="Sherman R."/>
            <person name="Stevens K."/>
            <person name="Langley C.H."/>
            <person name="Pellegrini M."/>
            <person name="Salzberg S.L."/>
        </authorList>
    </citation>
    <scope>NUCLEOTIDE SEQUENCE [LARGE SCALE GENOMIC DNA]</scope>
    <source>
        <strain evidence="4 5">cv. SW786</strain>
    </source>
</reference>
<accession>A0A7N2MR78</accession>
<keyword evidence="1" id="KW-0812">Transmembrane</keyword>
<evidence type="ECO:0000256" key="1">
    <source>
        <dbReference type="SAM" id="Phobius"/>
    </source>
</evidence>
<feature type="domain" description="Exportin-2 central" evidence="3">
    <location>
        <begin position="182"/>
        <end position="309"/>
    </location>
</feature>
<dbReference type="InterPro" id="IPR005043">
    <property type="entry name" value="XPO2_C"/>
</dbReference>
<evidence type="ECO:0000259" key="2">
    <source>
        <dbReference type="Pfam" id="PF03378"/>
    </source>
</evidence>
<keyword evidence="1" id="KW-1133">Transmembrane helix</keyword>
<sequence length="422" mass="47096">MVICPRSSDNDTISEFANLLYLNEGKITVQMKQAICYKGKLSKAPGKLNVSPMPWDDSTPVRNVPQSISAPIPAPSDWQHSVCWMVQLSKARSLLRIIYNLAFSAAFYAIWSKGFDTVLYRLVWLVFSIPASKQVLQRILHLRQYNGRVSFVPEPGFETYGEPTSYPNKSTGKPNSCSTSEEESIKVTEIVSAQIQHLLTSFAANPVTNWKDKDCAIYLVVSLATKTAGGSLVSTDLVDVQSFFASVIVPELKGQDVNGFPMLKAGALKFFTMFRNHLSKDVIVQIFQDLVRFLVAESNLVHSYAASCIEKLLLVKDEGGRSRYTANDVAPFFVELMTNLFNAFKFPESEENQYIMKCIMRVLGIPLNLLKDCNVLQNISLHGNPISTDQFQQTRGQGLISWGHLNAKGSHKFKNSFHCSLG</sequence>
<evidence type="ECO:0008006" key="6">
    <source>
        <dbReference type="Google" id="ProtNLM"/>
    </source>
</evidence>
<dbReference type="GO" id="GO:0031267">
    <property type="term" value="F:small GTPase binding"/>
    <property type="evidence" value="ECO:0007669"/>
    <property type="project" value="InterPro"/>
</dbReference>
<dbReference type="Pfam" id="PF03378">
    <property type="entry name" value="CAS_CSE1"/>
    <property type="match status" value="1"/>
</dbReference>
<dbReference type="EMBL" id="LRBV02000010">
    <property type="status" value="NOT_ANNOTATED_CDS"/>
    <property type="molecule type" value="Genomic_DNA"/>
</dbReference>
<dbReference type="InParanoid" id="A0A7N2MR78"/>
<reference evidence="4" key="2">
    <citation type="submission" date="2021-01" db="UniProtKB">
        <authorList>
            <consortium name="EnsemblPlants"/>
        </authorList>
    </citation>
    <scope>IDENTIFICATION</scope>
</reference>
<dbReference type="EnsemblPlants" id="QL10p039122:mrna">
    <property type="protein sequence ID" value="QL10p039122:mrna"/>
    <property type="gene ID" value="QL10p039122"/>
</dbReference>
<proteinExistence type="predicted"/>
<dbReference type="GO" id="GO:0006611">
    <property type="term" value="P:protein export from nucleus"/>
    <property type="evidence" value="ECO:0007669"/>
    <property type="project" value="TreeGrafter"/>
</dbReference>
<feature type="domain" description="Exportin-2 C-terminal" evidence="2">
    <location>
        <begin position="310"/>
        <end position="365"/>
    </location>
</feature>
<dbReference type="InterPro" id="IPR016024">
    <property type="entry name" value="ARM-type_fold"/>
</dbReference>
<name>A0A7N2MR78_QUELO</name>
<dbReference type="InterPro" id="IPR013713">
    <property type="entry name" value="XPO2_central"/>
</dbReference>
<feature type="transmembrane region" description="Helical" evidence="1">
    <location>
        <begin position="94"/>
        <end position="112"/>
    </location>
</feature>
<dbReference type="SUPFAM" id="SSF48371">
    <property type="entry name" value="ARM repeat"/>
    <property type="match status" value="1"/>
</dbReference>
<dbReference type="Pfam" id="PF08506">
    <property type="entry name" value="Cse1"/>
    <property type="match status" value="1"/>
</dbReference>
<organism evidence="4 5">
    <name type="scientific">Quercus lobata</name>
    <name type="common">Valley oak</name>
    <dbReference type="NCBI Taxonomy" id="97700"/>
    <lineage>
        <taxon>Eukaryota</taxon>
        <taxon>Viridiplantae</taxon>
        <taxon>Streptophyta</taxon>
        <taxon>Embryophyta</taxon>
        <taxon>Tracheophyta</taxon>
        <taxon>Spermatophyta</taxon>
        <taxon>Magnoliopsida</taxon>
        <taxon>eudicotyledons</taxon>
        <taxon>Gunneridae</taxon>
        <taxon>Pentapetalae</taxon>
        <taxon>rosids</taxon>
        <taxon>fabids</taxon>
        <taxon>Fagales</taxon>
        <taxon>Fagaceae</taxon>
        <taxon>Quercus</taxon>
    </lineage>
</organism>
<dbReference type="GO" id="GO:0005049">
    <property type="term" value="F:nuclear export signal receptor activity"/>
    <property type="evidence" value="ECO:0007669"/>
    <property type="project" value="TreeGrafter"/>
</dbReference>
<dbReference type="Gramene" id="QL10p039122:mrna">
    <property type="protein sequence ID" value="QL10p039122:mrna"/>
    <property type="gene ID" value="QL10p039122"/>
</dbReference>
<dbReference type="GO" id="GO:0005829">
    <property type="term" value="C:cytosol"/>
    <property type="evidence" value="ECO:0007669"/>
    <property type="project" value="TreeGrafter"/>
</dbReference>
<dbReference type="GO" id="GO:0005635">
    <property type="term" value="C:nuclear envelope"/>
    <property type="evidence" value="ECO:0007669"/>
    <property type="project" value="TreeGrafter"/>
</dbReference>
<dbReference type="Gene3D" id="1.25.10.10">
    <property type="entry name" value="Leucine-rich Repeat Variant"/>
    <property type="match status" value="1"/>
</dbReference>
<dbReference type="PANTHER" id="PTHR10997">
    <property type="entry name" value="IMPORTIN-7, 8, 11"/>
    <property type="match status" value="1"/>
</dbReference>
<evidence type="ECO:0000313" key="4">
    <source>
        <dbReference type="EnsemblPlants" id="QL10p039122:mrna"/>
    </source>
</evidence>
<protein>
    <recommendedName>
        <fullName evidence="6">Exportin-2 C-terminal domain-containing protein</fullName>
    </recommendedName>
</protein>
<dbReference type="Proteomes" id="UP000594261">
    <property type="component" value="Chromosome 10"/>
</dbReference>
<dbReference type="PANTHER" id="PTHR10997:SF8">
    <property type="entry name" value="EXPORTIN-2"/>
    <property type="match status" value="1"/>
</dbReference>
<evidence type="ECO:0000313" key="5">
    <source>
        <dbReference type="Proteomes" id="UP000594261"/>
    </source>
</evidence>
<dbReference type="InterPro" id="IPR011989">
    <property type="entry name" value="ARM-like"/>
</dbReference>
<dbReference type="GO" id="GO:0006606">
    <property type="term" value="P:protein import into nucleus"/>
    <property type="evidence" value="ECO:0007669"/>
    <property type="project" value="TreeGrafter"/>
</dbReference>
<dbReference type="AlphaFoldDB" id="A0A7N2MR78"/>